<comment type="similarity">
    <text evidence="1">Belongs to the paxM FAD-dependent monooxygenase family.</text>
</comment>
<keyword evidence="8" id="KW-1185">Reference proteome</keyword>
<proteinExistence type="inferred from homology"/>
<name>A0A1L9Q3J9_ASPVE</name>
<evidence type="ECO:0000256" key="4">
    <source>
        <dbReference type="ARBA" id="ARBA00023002"/>
    </source>
</evidence>
<evidence type="ECO:0000313" key="7">
    <source>
        <dbReference type="EMBL" id="OJJ08337.1"/>
    </source>
</evidence>
<dbReference type="PRINTS" id="PR00420">
    <property type="entry name" value="RNGMNOXGNASE"/>
</dbReference>
<evidence type="ECO:0000256" key="2">
    <source>
        <dbReference type="ARBA" id="ARBA00022630"/>
    </source>
</evidence>
<dbReference type="InterPro" id="IPR050493">
    <property type="entry name" value="FAD-dep_Monooxygenase_BioMet"/>
</dbReference>
<dbReference type="GeneID" id="63723472"/>
<keyword evidence="2" id="KW-0285">Flavoprotein</keyword>
<dbReference type="SUPFAM" id="SSF51905">
    <property type="entry name" value="FAD/NAD(P)-binding domain"/>
    <property type="match status" value="1"/>
</dbReference>
<evidence type="ECO:0000256" key="5">
    <source>
        <dbReference type="ARBA" id="ARBA00023033"/>
    </source>
</evidence>
<dbReference type="Gene3D" id="3.50.50.60">
    <property type="entry name" value="FAD/NAD(P)-binding domain"/>
    <property type="match status" value="1"/>
</dbReference>
<keyword evidence="4" id="KW-0560">Oxidoreductase</keyword>
<dbReference type="OrthoDB" id="40579at2759"/>
<evidence type="ECO:0000256" key="1">
    <source>
        <dbReference type="ARBA" id="ARBA00007992"/>
    </source>
</evidence>
<dbReference type="GO" id="GO:0004497">
    <property type="term" value="F:monooxygenase activity"/>
    <property type="evidence" value="ECO:0007669"/>
    <property type="project" value="UniProtKB-KW"/>
</dbReference>
<accession>A0A1L9Q3J9</accession>
<dbReference type="RefSeq" id="XP_040674099.1">
    <property type="nucleotide sequence ID" value="XM_040807961.1"/>
</dbReference>
<protein>
    <recommendedName>
        <fullName evidence="6">FAD-binding domain-containing protein</fullName>
    </recommendedName>
</protein>
<organism evidence="7 8">
    <name type="scientific">Aspergillus versicolor CBS 583.65</name>
    <dbReference type="NCBI Taxonomy" id="1036611"/>
    <lineage>
        <taxon>Eukaryota</taxon>
        <taxon>Fungi</taxon>
        <taxon>Dikarya</taxon>
        <taxon>Ascomycota</taxon>
        <taxon>Pezizomycotina</taxon>
        <taxon>Eurotiomycetes</taxon>
        <taxon>Eurotiomycetidae</taxon>
        <taxon>Eurotiales</taxon>
        <taxon>Aspergillaceae</taxon>
        <taxon>Aspergillus</taxon>
        <taxon>Aspergillus subgen. Nidulantes</taxon>
    </lineage>
</organism>
<evidence type="ECO:0000259" key="6">
    <source>
        <dbReference type="Pfam" id="PF01494"/>
    </source>
</evidence>
<dbReference type="InterPro" id="IPR002938">
    <property type="entry name" value="FAD-bd"/>
</dbReference>
<evidence type="ECO:0000256" key="3">
    <source>
        <dbReference type="ARBA" id="ARBA00022827"/>
    </source>
</evidence>
<dbReference type="Pfam" id="PF01494">
    <property type="entry name" value="FAD_binding_3"/>
    <property type="match status" value="1"/>
</dbReference>
<evidence type="ECO:0000313" key="8">
    <source>
        <dbReference type="Proteomes" id="UP000184073"/>
    </source>
</evidence>
<keyword evidence="3" id="KW-0274">FAD</keyword>
<dbReference type="EMBL" id="KV878139">
    <property type="protein sequence ID" value="OJJ08337.1"/>
    <property type="molecule type" value="Genomic_DNA"/>
</dbReference>
<reference evidence="8" key="1">
    <citation type="journal article" date="2017" name="Genome Biol.">
        <title>Comparative genomics reveals high biological diversity and specific adaptations in the industrially and medically important fungal genus Aspergillus.</title>
        <authorList>
            <person name="de Vries R.P."/>
            <person name="Riley R."/>
            <person name="Wiebenga A."/>
            <person name="Aguilar-Osorio G."/>
            <person name="Amillis S."/>
            <person name="Uchima C.A."/>
            <person name="Anderluh G."/>
            <person name="Asadollahi M."/>
            <person name="Askin M."/>
            <person name="Barry K."/>
            <person name="Battaglia E."/>
            <person name="Bayram O."/>
            <person name="Benocci T."/>
            <person name="Braus-Stromeyer S.A."/>
            <person name="Caldana C."/>
            <person name="Canovas D."/>
            <person name="Cerqueira G.C."/>
            <person name="Chen F."/>
            <person name="Chen W."/>
            <person name="Choi C."/>
            <person name="Clum A."/>
            <person name="Dos Santos R.A."/>
            <person name="Damasio A.R."/>
            <person name="Diallinas G."/>
            <person name="Emri T."/>
            <person name="Fekete E."/>
            <person name="Flipphi M."/>
            <person name="Freyberg S."/>
            <person name="Gallo A."/>
            <person name="Gournas C."/>
            <person name="Habgood R."/>
            <person name="Hainaut M."/>
            <person name="Harispe M.L."/>
            <person name="Henrissat B."/>
            <person name="Hilden K.S."/>
            <person name="Hope R."/>
            <person name="Hossain A."/>
            <person name="Karabika E."/>
            <person name="Karaffa L."/>
            <person name="Karanyi Z."/>
            <person name="Krasevec N."/>
            <person name="Kuo A."/>
            <person name="Kusch H."/>
            <person name="LaButti K."/>
            <person name="Lagendijk E.L."/>
            <person name="Lapidus A."/>
            <person name="Levasseur A."/>
            <person name="Lindquist E."/>
            <person name="Lipzen A."/>
            <person name="Logrieco A.F."/>
            <person name="MacCabe A."/>
            <person name="Maekelae M.R."/>
            <person name="Malavazi I."/>
            <person name="Melin P."/>
            <person name="Meyer V."/>
            <person name="Mielnichuk N."/>
            <person name="Miskei M."/>
            <person name="Molnar A.P."/>
            <person name="Mule G."/>
            <person name="Ngan C.Y."/>
            <person name="Orejas M."/>
            <person name="Orosz E."/>
            <person name="Ouedraogo J.P."/>
            <person name="Overkamp K.M."/>
            <person name="Park H.-S."/>
            <person name="Perrone G."/>
            <person name="Piumi F."/>
            <person name="Punt P.J."/>
            <person name="Ram A.F."/>
            <person name="Ramon A."/>
            <person name="Rauscher S."/>
            <person name="Record E."/>
            <person name="Riano-Pachon D.M."/>
            <person name="Robert V."/>
            <person name="Roehrig J."/>
            <person name="Ruller R."/>
            <person name="Salamov A."/>
            <person name="Salih N.S."/>
            <person name="Samson R.A."/>
            <person name="Sandor E."/>
            <person name="Sanguinetti M."/>
            <person name="Schuetze T."/>
            <person name="Sepcic K."/>
            <person name="Shelest E."/>
            <person name="Sherlock G."/>
            <person name="Sophianopoulou V."/>
            <person name="Squina F.M."/>
            <person name="Sun H."/>
            <person name="Susca A."/>
            <person name="Todd R.B."/>
            <person name="Tsang A."/>
            <person name="Unkles S.E."/>
            <person name="van de Wiele N."/>
            <person name="van Rossen-Uffink D."/>
            <person name="Oliveira J.V."/>
            <person name="Vesth T.C."/>
            <person name="Visser J."/>
            <person name="Yu J.-H."/>
            <person name="Zhou M."/>
            <person name="Andersen M.R."/>
            <person name="Archer D.B."/>
            <person name="Baker S.E."/>
            <person name="Benoit I."/>
            <person name="Brakhage A.A."/>
            <person name="Braus G.H."/>
            <person name="Fischer R."/>
            <person name="Frisvad J.C."/>
            <person name="Goldman G.H."/>
            <person name="Houbraken J."/>
            <person name="Oakley B."/>
            <person name="Pocsi I."/>
            <person name="Scazzocchio C."/>
            <person name="Seiboth B."/>
            <person name="vanKuyk P.A."/>
            <person name="Wortman J."/>
            <person name="Dyer P.S."/>
            <person name="Grigoriev I.V."/>
        </authorList>
    </citation>
    <scope>NUCLEOTIDE SEQUENCE [LARGE SCALE GENOMIC DNA]</scope>
    <source>
        <strain evidence="8">CBS 583.65</strain>
    </source>
</reference>
<dbReference type="VEuPathDB" id="FungiDB:ASPVEDRAFT_144079"/>
<dbReference type="PANTHER" id="PTHR13789:SF314">
    <property type="entry name" value="FAD-BINDING DOMAIN-CONTAINING PROTEIN"/>
    <property type="match status" value="1"/>
</dbReference>
<feature type="domain" description="FAD-binding" evidence="6">
    <location>
        <begin position="5"/>
        <end position="368"/>
    </location>
</feature>
<keyword evidence="5" id="KW-0503">Monooxygenase</keyword>
<sequence length="418" mass="46391">MDGHLKVTIVGAGLAGLLAARVLREKHAVTLVEKFEGGHEVGAAINLGPNGVKIAQELGFDKARCRSIACGMARTMDRDGNVLMEESMGFLREQYGAEWLFQHRGDLWNEFLRLATCPSETLKIQGRPAQMLWGTRVTGVDVQTGDVFLDNGGKLESDLVIGADGIKSILRPLVVAEEDFRTARPSGSSAFRFTISRDALEKHGLELRVMDSTREASLDIYLSADGTNRSVIMYPCRDFQTLNVGCITPDEILQSPTTESWSAEGSHEDLLRCFNCFSPAILDVLRNAEDIKVWQLRDQDPLPTYIKGRVAIIGDAAHAMTPHQGQGCNQAIEDAEGFRILCTPGISRALVPELLKDFDRVRRPRASRIQTITRQAHKKPSPEEIWRHRHYCYAYPGIVECLHQLDHGEPKSHAPNGI</sequence>
<dbReference type="PANTHER" id="PTHR13789">
    <property type="entry name" value="MONOOXYGENASE"/>
    <property type="match status" value="1"/>
</dbReference>
<dbReference type="STRING" id="1036611.A0A1L9Q3J9"/>
<gene>
    <name evidence="7" type="ORF">ASPVEDRAFT_144079</name>
</gene>
<dbReference type="Proteomes" id="UP000184073">
    <property type="component" value="Unassembled WGS sequence"/>
</dbReference>
<dbReference type="AlphaFoldDB" id="A0A1L9Q3J9"/>
<dbReference type="SUPFAM" id="SSF54373">
    <property type="entry name" value="FAD-linked reductases, C-terminal domain"/>
    <property type="match status" value="1"/>
</dbReference>
<dbReference type="GO" id="GO:0071949">
    <property type="term" value="F:FAD binding"/>
    <property type="evidence" value="ECO:0007669"/>
    <property type="project" value="InterPro"/>
</dbReference>
<dbReference type="InterPro" id="IPR036188">
    <property type="entry name" value="FAD/NAD-bd_sf"/>
</dbReference>